<comment type="similarity">
    <text evidence="2">Belongs to the class-IV pyridoxal-phosphate-dependent aminotransferase family.</text>
</comment>
<dbReference type="InterPro" id="IPR001544">
    <property type="entry name" value="Aminotrans_IV"/>
</dbReference>
<evidence type="ECO:0008006" key="7">
    <source>
        <dbReference type="Google" id="ProtNLM"/>
    </source>
</evidence>
<proteinExistence type="inferred from homology"/>
<evidence type="ECO:0000256" key="4">
    <source>
        <dbReference type="ARBA" id="ARBA00022679"/>
    </source>
</evidence>
<accession>A0A0F9PA53</accession>
<dbReference type="NCBIfam" id="TIGR01123">
    <property type="entry name" value="ilvE_II"/>
    <property type="match status" value="1"/>
</dbReference>
<dbReference type="CDD" id="cd01557">
    <property type="entry name" value="BCAT_beta_family"/>
    <property type="match status" value="1"/>
</dbReference>
<dbReference type="InterPro" id="IPR043132">
    <property type="entry name" value="BCAT-like_C"/>
</dbReference>
<dbReference type="SUPFAM" id="SSF56752">
    <property type="entry name" value="D-aminoacid aminotransferase-like PLP-dependent enzymes"/>
    <property type="match status" value="1"/>
</dbReference>
<comment type="caution">
    <text evidence="6">The sequence shown here is derived from an EMBL/GenBank/DDBJ whole genome shotgun (WGS) entry which is preliminary data.</text>
</comment>
<dbReference type="Gene3D" id="3.30.470.10">
    <property type="match status" value="1"/>
</dbReference>
<dbReference type="InterPro" id="IPR036038">
    <property type="entry name" value="Aminotransferase-like"/>
</dbReference>
<dbReference type="InterPro" id="IPR005786">
    <property type="entry name" value="B_amino_transII"/>
</dbReference>
<organism evidence="6">
    <name type="scientific">marine sediment metagenome</name>
    <dbReference type="NCBI Taxonomy" id="412755"/>
    <lineage>
        <taxon>unclassified sequences</taxon>
        <taxon>metagenomes</taxon>
        <taxon>ecological metagenomes</taxon>
    </lineage>
</organism>
<dbReference type="PANTHER" id="PTHR42825:SF2">
    <property type="entry name" value="BRANCHED-CHAIN-AMINO-ACID AMINOTRANSFERASE 3, CHLOROPLASTIC-RELATED"/>
    <property type="match status" value="1"/>
</dbReference>
<dbReference type="InterPro" id="IPR033939">
    <property type="entry name" value="BCAT_family"/>
</dbReference>
<dbReference type="PANTHER" id="PTHR42825">
    <property type="entry name" value="AMINO ACID AMINOTRANSFERASE"/>
    <property type="match status" value="1"/>
</dbReference>
<keyword evidence="4" id="KW-0808">Transferase</keyword>
<dbReference type="AlphaFoldDB" id="A0A0F9PA53"/>
<keyword evidence="5" id="KW-0663">Pyridoxal phosphate</keyword>
<evidence type="ECO:0000256" key="5">
    <source>
        <dbReference type="ARBA" id="ARBA00022898"/>
    </source>
</evidence>
<reference evidence="6" key="1">
    <citation type="journal article" date="2015" name="Nature">
        <title>Complex archaea that bridge the gap between prokaryotes and eukaryotes.</title>
        <authorList>
            <person name="Spang A."/>
            <person name="Saw J.H."/>
            <person name="Jorgensen S.L."/>
            <person name="Zaremba-Niedzwiedzka K."/>
            <person name="Martijn J."/>
            <person name="Lind A.E."/>
            <person name="van Eijk R."/>
            <person name="Schleper C."/>
            <person name="Guy L."/>
            <person name="Ettema T.J."/>
        </authorList>
    </citation>
    <scope>NUCLEOTIDE SEQUENCE</scope>
</reference>
<keyword evidence="3" id="KW-0032">Aminotransferase</keyword>
<evidence type="ECO:0000256" key="1">
    <source>
        <dbReference type="ARBA" id="ARBA00001933"/>
    </source>
</evidence>
<dbReference type="Pfam" id="PF01063">
    <property type="entry name" value="Aminotran_4"/>
    <property type="match status" value="1"/>
</dbReference>
<dbReference type="NCBIfam" id="NF009897">
    <property type="entry name" value="PRK13357.1"/>
    <property type="match status" value="1"/>
</dbReference>
<dbReference type="Gene3D" id="3.20.10.10">
    <property type="entry name" value="D-amino Acid Aminotransferase, subunit A, domain 2"/>
    <property type="match status" value="1"/>
</dbReference>
<sequence length="345" mass="38405">MIFGLTSKNIDFYSLGFNFISTKTMFVSDYKDDKWDEGKLVPFGNFEISPAACVLNYGQGIFEGMKALRCKTGEITLFMPEENGKRLNKSARRMLMPDFDLDIFIDAVKKVVKANEEYIPPYDSGGALYIRPLMIGNEPILGVAPSHEFKFIIFTVPVGPYFPKGFSGIDLEISKKYIRAAPGGTGSAKTCCNYAGTMLPAKETKAKGFVQILYLDAIQKEYVEEVGTANFFGVINNKLITPRKTGTILEGITRQSVLKLASENLGIEVEERDVSYKELFDDSCTEAFCTGTAAVITPIASVDLEGKKRIFNNREPGEVTKNLYKILTGIQRLEIEDKFGWVVKV</sequence>
<dbReference type="EMBL" id="LAZR01002673">
    <property type="protein sequence ID" value="KKN27039.1"/>
    <property type="molecule type" value="Genomic_DNA"/>
</dbReference>
<dbReference type="PIRSF" id="PIRSF006468">
    <property type="entry name" value="BCAT1"/>
    <property type="match status" value="1"/>
</dbReference>
<dbReference type="GO" id="GO:0009081">
    <property type="term" value="P:branched-chain amino acid metabolic process"/>
    <property type="evidence" value="ECO:0007669"/>
    <property type="project" value="InterPro"/>
</dbReference>
<gene>
    <name evidence="6" type="ORF">LCGC14_0868690</name>
</gene>
<dbReference type="InterPro" id="IPR018300">
    <property type="entry name" value="Aminotrans_IV_CS"/>
</dbReference>
<dbReference type="GO" id="GO:0004084">
    <property type="term" value="F:branched-chain-amino-acid transaminase activity"/>
    <property type="evidence" value="ECO:0007669"/>
    <property type="project" value="InterPro"/>
</dbReference>
<name>A0A0F9PA53_9ZZZZ</name>
<dbReference type="InterPro" id="IPR043131">
    <property type="entry name" value="BCAT-like_N"/>
</dbReference>
<dbReference type="PROSITE" id="PS00770">
    <property type="entry name" value="AA_TRANSFER_CLASS_4"/>
    <property type="match status" value="1"/>
</dbReference>
<evidence type="ECO:0000256" key="2">
    <source>
        <dbReference type="ARBA" id="ARBA00009320"/>
    </source>
</evidence>
<protein>
    <recommendedName>
        <fullName evidence="7">Branched-chain-amino-acid transaminase</fullName>
    </recommendedName>
</protein>
<evidence type="ECO:0000313" key="6">
    <source>
        <dbReference type="EMBL" id="KKN27039.1"/>
    </source>
</evidence>
<evidence type="ECO:0000256" key="3">
    <source>
        <dbReference type="ARBA" id="ARBA00022576"/>
    </source>
</evidence>
<comment type="cofactor">
    <cofactor evidence="1">
        <name>pyridoxal 5'-phosphate</name>
        <dbReference type="ChEBI" id="CHEBI:597326"/>
    </cofactor>
</comment>